<keyword evidence="4" id="KW-0560">Oxidoreductase</keyword>
<protein>
    <recommendedName>
        <fullName evidence="9">FAD-binding domain-containing protein</fullName>
    </recommendedName>
</protein>
<evidence type="ECO:0000313" key="7">
    <source>
        <dbReference type="EMBL" id="OTA27922.1"/>
    </source>
</evidence>
<dbReference type="Gene3D" id="3.40.30.20">
    <property type="match status" value="1"/>
</dbReference>
<keyword evidence="2" id="KW-0285">Flavoprotein</keyword>
<feature type="domain" description="Phenol hydroxylase-like C-terminal dimerisation" evidence="6">
    <location>
        <begin position="569"/>
        <end position="673"/>
    </location>
</feature>
<dbReference type="SUPFAM" id="SSF51905">
    <property type="entry name" value="FAD/NAD(P)-binding domain"/>
    <property type="match status" value="1"/>
</dbReference>
<dbReference type="Gene3D" id="3.30.9.10">
    <property type="entry name" value="D-Amino Acid Oxidase, subunit A, domain 2"/>
    <property type="match status" value="1"/>
</dbReference>
<dbReference type="EMBL" id="MUNK01000169">
    <property type="protein sequence ID" value="OTA27922.1"/>
    <property type="molecule type" value="Genomic_DNA"/>
</dbReference>
<evidence type="ECO:0000256" key="3">
    <source>
        <dbReference type="ARBA" id="ARBA00022827"/>
    </source>
</evidence>
<evidence type="ECO:0000259" key="5">
    <source>
        <dbReference type="Pfam" id="PF01494"/>
    </source>
</evidence>
<feature type="domain" description="Phenol hydroxylase-like C-terminal dimerisation" evidence="6">
    <location>
        <begin position="447"/>
        <end position="525"/>
    </location>
</feature>
<dbReference type="VEuPathDB" id="FungiDB:BTJ68_11549"/>
<evidence type="ECO:0000256" key="1">
    <source>
        <dbReference type="ARBA" id="ARBA00007801"/>
    </source>
</evidence>
<evidence type="ECO:0000313" key="8">
    <source>
        <dbReference type="Proteomes" id="UP000194280"/>
    </source>
</evidence>
<evidence type="ECO:0000256" key="2">
    <source>
        <dbReference type="ARBA" id="ARBA00022630"/>
    </source>
</evidence>
<dbReference type="InterPro" id="IPR012941">
    <property type="entry name" value="Phe_hydrox_C_dim_dom"/>
</dbReference>
<dbReference type="PANTHER" id="PTHR43004">
    <property type="entry name" value="TRK SYSTEM POTASSIUM UPTAKE PROTEIN"/>
    <property type="match status" value="1"/>
</dbReference>
<proteinExistence type="inferred from homology"/>
<dbReference type="CDD" id="cd02979">
    <property type="entry name" value="PHOX_C"/>
    <property type="match status" value="1"/>
</dbReference>
<dbReference type="Proteomes" id="UP000194280">
    <property type="component" value="Unassembled WGS sequence"/>
</dbReference>
<dbReference type="Gene3D" id="3.50.50.60">
    <property type="entry name" value="FAD/NAD(P)-binding domain"/>
    <property type="match status" value="1"/>
</dbReference>
<dbReference type="AlphaFoldDB" id="A0A1Z5T0D6"/>
<reference evidence="7 8" key="1">
    <citation type="submission" date="2017-01" db="EMBL/GenBank/DDBJ databases">
        <title>The recent genome duplication of the halophilic yeast Hortaea werneckii: insights from long-read sequencing.</title>
        <authorList>
            <person name="Sinha S."/>
            <person name="Flibotte S."/>
            <person name="Neira M."/>
            <person name="Lenassi M."/>
            <person name="Gostincar C."/>
            <person name="Stajich J.E."/>
            <person name="Nislow C.E."/>
        </authorList>
    </citation>
    <scope>NUCLEOTIDE SEQUENCE [LARGE SCALE GENOMIC DNA]</scope>
    <source>
        <strain evidence="7 8">EXF-2000</strain>
    </source>
</reference>
<dbReference type="SUPFAM" id="SSF52833">
    <property type="entry name" value="Thioredoxin-like"/>
    <property type="match status" value="1"/>
</dbReference>
<dbReference type="STRING" id="1157616.A0A1Z5T0D6"/>
<dbReference type="GO" id="GO:0016709">
    <property type="term" value="F:oxidoreductase activity, acting on paired donors, with incorporation or reduction of molecular oxygen, NAD(P)H as one donor, and incorporation of one atom of oxygen"/>
    <property type="evidence" value="ECO:0007669"/>
    <property type="project" value="UniProtKB-ARBA"/>
</dbReference>
<feature type="domain" description="FAD-binding" evidence="5">
    <location>
        <begin position="8"/>
        <end position="151"/>
    </location>
</feature>
<dbReference type="PRINTS" id="PR00420">
    <property type="entry name" value="RNGMNOXGNASE"/>
</dbReference>
<dbReference type="Pfam" id="PF07976">
    <property type="entry name" value="Phe_hydrox_dim"/>
    <property type="match status" value="2"/>
</dbReference>
<gene>
    <name evidence="7" type="ORF">BTJ68_11549</name>
</gene>
<accession>A0A1Z5T0D6</accession>
<dbReference type="InterPro" id="IPR050641">
    <property type="entry name" value="RIFMO-like"/>
</dbReference>
<keyword evidence="3" id="KW-0274">FAD</keyword>
<keyword evidence="8" id="KW-1185">Reference proteome</keyword>
<sequence>MTINESRIDVLIVGAGPAGLMVAYWMARCGIKARIIDKQKHKVYNGHADGLRSRTEEIFDSMGGDLQRRIEAEGYIFESFRTWVPGEHGRIVCAHRTNLMTDQIATLPSPFVSLTISQGRIERFLVDNIEETSGTLKVERGVSAESFTYDSSLQDDHDAYPIKVTLRTLSDTEVNDTIASYGYGGRYIVSKNNLAQDELKALESASPRKLGTEIVEARYLVGADGAHSWLRHNLGYKTQGSGLDSLWGVMDVVPITDFPDIRYPGFIEGEHGALMVLPRERNMTRIYVPFKPNTPEHHDRATIDLETIRCRAQTFFKGYTFNFKICEWWSVYQVGQRVSERSQNPSGRIFLAGDAVHMHSPKIGLGMNTSMQDGYNLGWKVALAAARAVRSPAELLATYEMERLPVAKTLVNFDRALWTNEGAMDPGEFQKTHEAFREFADGRKLMYPENLIISKTTGSQSAARKLIVGESFIHAKVLGHADSQLYWTTRLFQSDGRFRIVLMAGDIDAEEQFERVKHLCKRISAGGQADGRCNALVSRYPYPFEAPTRFQPACADPTGQQHPAITFDHERPLDSMISLLTIHSGQQYASRSIFDFPDTLRGPFDPDYHGWDYRRIFVDTASHLDRYCDGGAYDLWGVDRSRGALVVVRPDMHVGWVGEIEDVDGMENYFVSIFGH</sequence>
<dbReference type="SUPFAM" id="SSF54373">
    <property type="entry name" value="FAD-linked reductases, C-terminal domain"/>
    <property type="match status" value="1"/>
</dbReference>
<dbReference type="InterPro" id="IPR002938">
    <property type="entry name" value="FAD-bd"/>
</dbReference>
<dbReference type="InParanoid" id="A0A1Z5T0D6"/>
<dbReference type="Pfam" id="PF01494">
    <property type="entry name" value="FAD_binding_3"/>
    <property type="match status" value="2"/>
</dbReference>
<dbReference type="OrthoDB" id="1716816at2759"/>
<evidence type="ECO:0000259" key="6">
    <source>
        <dbReference type="Pfam" id="PF07976"/>
    </source>
</evidence>
<feature type="domain" description="FAD-binding" evidence="5">
    <location>
        <begin position="208"/>
        <end position="413"/>
    </location>
</feature>
<dbReference type="PANTHER" id="PTHR43004:SF20">
    <property type="entry name" value="2-MONOOXYGENASE, PUTATIVE (AFU_ORTHOLOGUE AFUA_1G13660)-RELATED"/>
    <property type="match status" value="1"/>
</dbReference>
<name>A0A1Z5T0D6_HORWE</name>
<dbReference type="GO" id="GO:0071949">
    <property type="term" value="F:FAD binding"/>
    <property type="evidence" value="ECO:0007669"/>
    <property type="project" value="InterPro"/>
</dbReference>
<comment type="similarity">
    <text evidence="1">Belongs to the PheA/TfdB FAD monooxygenase family.</text>
</comment>
<dbReference type="InterPro" id="IPR038220">
    <property type="entry name" value="PHOX_C_sf"/>
</dbReference>
<evidence type="ECO:0008006" key="9">
    <source>
        <dbReference type="Google" id="ProtNLM"/>
    </source>
</evidence>
<dbReference type="InterPro" id="IPR036249">
    <property type="entry name" value="Thioredoxin-like_sf"/>
</dbReference>
<dbReference type="InterPro" id="IPR036188">
    <property type="entry name" value="FAD/NAD-bd_sf"/>
</dbReference>
<evidence type="ECO:0000256" key="4">
    <source>
        <dbReference type="ARBA" id="ARBA00023002"/>
    </source>
</evidence>
<comment type="caution">
    <text evidence="7">The sequence shown here is derived from an EMBL/GenBank/DDBJ whole genome shotgun (WGS) entry which is preliminary data.</text>
</comment>
<organism evidence="7 8">
    <name type="scientific">Hortaea werneckii EXF-2000</name>
    <dbReference type="NCBI Taxonomy" id="1157616"/>
    <lineage>
        <taxon>Eukaryota</taxon>
        <taxon>Fungi</taxon>
        <taxon>Dikarya</taxon>
        <taxon>Ascomycota</taxon>
        <taxon>Pezizomycotina</taxon>
        <taxon>Dothideomycetes</taxon>
        <taxon>Dothideomycetidae</taxon>
        <taxon>Mycosphaerellales</taxon>
        <taxon>Teratosphaeriaceae</taxon>
        <taxon>Hortaea</taxon>
    </lineage>
</organism>